<dbReference type="EMBL" id="MIGX01000009">
    <property type="protein sequence ID" value="PPT92493.1"/>
    <property type="molecule type" value="Genomic_DNA"/>
</dbReference>
<dbReference type="OrthoDB" id="5733562at2"/>
<dbReference type="PROSITE" id="PS51257">
    <property type="entry name" value="PROKAR_LIPOPROTEIN"/>
    <property type="match status" value="1"/>
</dbReference>
<dbReference type="InterPro" id="IPR036249">
    <property type="entry name" value="Thioredoxin-like_sf"/>
</dbReference>
<dbReference type="Gene3D" id="3.40.30.10">
    <property type="entry name" value="Glutaredoxin"/>
    <property type="match status" value="1"/>
</dbReference>
<sequence length="530" mass="56593">MNRTLRLSMMTSASVAAALALGGCDKPPAALAKSQATAPAKAPDGAGIAWREGDVDDAFAEAREQNKPVLLYWGAAWCPPCNRLKATLFKDPAFIARTRAFVAVHLDGDSEGAQGWGERFGIKGYPTIVVLRPDRSEVTRLAGDSDTGRLAEALRVAATRTTTSAQLLQKALHAPATLGADDWTLLGEYGWAVDASRLVKPEQAAGVLAQLVAAAPQPTLKRRFALLALAAQHADKADAAPDGKRHAANRNLLQAVLADPAEVRANRSTLTYAAPELVQAAASDAAERARLSSAITQALDRVYADSSLPISDRLDTAYADIQLARLAQGQPADAGDGPHPPLPAAVVAKVQQRVQWAEQAAKTDDERQSTISNAAGLLDDAGDSTGAEQLLLAELGRSKTPYYYMPELARLAEARGDKQTALYWLKKAYERAEGPATRVQWGVLYVDGLIRLQPDDPAAIEAAAVQVIGELDGQPGGYHQRTRQRFDTLAKTLQDWSKGHGGGTVLKRLRAKMQQNCGSQDRDGCGHWLG</sequence>
<evidence type="ECO:0000256" key="1">
    <source>
        <dbReference type="ARBA" id="ARBA00022729"/>
    </source>
</evidence>
<dbReference type="CDD" id="cd02947">
    <property type="entry name" value="TRX_family"/>
    <property type="match status" value="1"/>
</dbReference>
<evidence type="ECO:0000313" key="5">
    <source>
        <dbReference type="Proteomes" id="UP000239898"/>
    </source>
</evidence>
<dbReference type="PANTHER" id="PTHR15337">
    <property type="entry name" value="ANTERIOR GRADIENT PROTEIN-RELATED"/>
    <property type="match status" value="1"/>
</dbReference>
<dbReference type="Proteomes" id="UP000239898">
    <property type="component" value="Unassembled WGS sequence"/>
</dbReference>
<dbReference type="PANTHER" id="PTHR15337:SF11">
    <property type="entry name" value="THIOREDOXIN DOMAIN-CONTAINING PROTEIN"/>
    <property type="match status" value="1"/>
</dbReference>
<name>A0A2S6ZJQ0_9XANT</name>
<dbReference type="RefSeq" id="WP_128419231.1">
    <property type="nucleotide sequence ID" value="NZ_CP049017.1"/>
</dbReference>
<organism evidence="4 5">
    <name type="scientific">Xanthomonas theicola</name>
    <dbReference type="NCBI Taxonomy" id="56464"/>
    <lineage>
        <taxon>Bacteria</taxon>
        <taxon>Pseudomonadati</taxon>
        <taxon>Pseudomonadota</taxon>
        <taxon>Gammaproteobacteria</taxon>
        <taxon>Lysobacterales</taxon>
        <taxon>Lysobacteraceae</taxon>
        <taxon>Xanthomonas</taxon>
    </lineage>
</organism>
<dbReference type="InterPro" id="IPR051099">
    <property type="entry name" value="AGR/TXD"/>
</dbReference>
<feature type="domain" description="Thioredoxin" evidence="3">
    <location>
        <begin position="36"/>
        <end position="159"/>
    </location>
</feature>
<feature type="chain" id="PRO_5015554024" evidence="2">
    <location>
        <begin position="18"/>
        <end position="530"/>
    </location>
</feature>
<feature type="signal peptide" evidence="2">
    <location>
        <begin position="1"/>
        <end position="17"/>
    </location>
</feature>
<dbReference type="AlphaFoldDB" id="A0A2S6ZJQ0"/>
<dbReference type="Pfam" id="PF13899">
    <property type="entry name" value="Thioredoxin_7"/>
    <property type="match status" value="1"/>
</dbReference>
<keyword evidence="1 2" id="KW-0732">Signal</keyword>
<evidence type="ECO:0000256" key="2">
    <source>
        <dbReference type="SAM" id="SignalP"/>
    </source>
</evidence>
<evidence type="ECO:0000313" key="4">
    <source>
        <dbReference type="EMBL" id="PPT92493.1"/>
    </source>
</evidence>
<proteinExistence type="predicted"/>
<dbReference type="SUPFAM" id="SSF52833">
    <property type="entry name" value="Thioredoxin-like"/>
    <property type="match status" value="1"/>
</dbReference>
<reference evidence="4 5" key="1">
    <citation type="submission" date="2016-08" db="EMBL/GenBank/DDBJ databases">
        <title>Evolution of the type three secretion system and type three effector repertoires in Xanthomonas.</title>
        <authorList>
            <person name="Merda D."/>
            <person name="Briand M."/>
            <person name="Bosis E."/>
            <person name="Rousseau C."/>
            <person name="Portier P."/>
            <person name="Jacques M.-A."/>
            <person name="Fischer-Le Saux M."/>
        </authorList>
    </citation>
    <scope>NUCLEOTIDE SEQUENCE [LARGE SCALE GENOMIC DNA]</scope>
    <source>
        <strain evidence="4 5">CFBP 4691</strain>
    </source>
</reference>
<dbReference type="PROSITE" id="PS51352">
    <property type="entry name" value="THIOREDOXIN_2"/>
    <property type="match status" value="1"/>
</dbReference>
<evidence type="ECO:0000259" key="3">
    <source>
        <dbReference type="PROSITE" id="PS51352"/>
    </source>
</evidence>
<accession>A0A2S6ZJQ0</accession>
<dbReference type="InterPro" id="IPR013766">
    <property type="entry name" value="Thioredoxin_domain"/>
</dbReference>
<keyword evidence="5" id="KW-1185">Reference proteome</keyword>
<comment type="caution">
    <text evidence="4">The sequence shown here is derived from an EMBL/GenBank/DDBJ whole genome shotgun (WGS) entry which is preliminary data.</text>
</comment>
<gene>
    <name evidence="4" type="ORF">XthCFBP4691_03975</name>
</gene>
<protein>
    <submittedName>
        <fullName evidence="4">Dihydroneopterin aldolase</fullName>
    </submittedName>
</protein>